<reference evidence="1 2" key="1">
    <citation type="submission" date="2019-04" db="EMBL/GenBank/DDBJ databases">
        <title>Mesorhizobium composti sp. nov., isolated from compost.</title>
        <authorList>
            <person name="Lin S.-Y."/>
            <person name="Hameed A."/>
            <person name="Hsieh Y.-T."/>
            <person name="Young C.-C."/>
        </authorList>
    </citation>
    <scope>NUCLEOTIDE SEQUENCE [LARGE SCALE GENOMIC DNA]</scope>
    <source>
        <strain evidence="1 2">CC-YTH430</strain>
    </source>
</reference>
<dbReference type="Proteomes" id="UP000306441">
    <property type="component" value="Unassembled WGS sequence"/>
</dbReference>
<protein>
    <submittedName>
        <fullName evidence="1">Uncharacterized protein</fullName>
    </submittedName>
</protein>
<name>A0ABY2Q6F7_9HYPH</name>
<proteinExistence type="predicted"/>
<keyword evidence="2" id="KW-1185">Reference proteome</keyword>
<accession>A0ABY2Q6F7</accession>
<evidence type="ECO:0000313" key="1">
    <source>
        <dbReference type="EMBL" id="THF55805.1"/>
    </source>
</evidence>
<dbReference type="EMBL" id="SSNY01000010">
    <property type="protein sequence ID" value="THF55805.1"/>
    <property type="molecule type" value="Genomic_DNA"/>
</dbReference>
<gene>
    <name evidence="1" type="ORF">E6C48_17210</name>
</gene>
<dbReference type="RefSeq" id="WP_136359401.1">
    <property type="nucleotide sequence ID" value="NZ_SSNY01000010.1"/>
</dbReference>
<organism evidence="1 2">
    <name type="scientific">Ollibium composti</name>
    <dbReference type="NCBI Taxonomy" id="2675109"/>
    <lineage>
        <taxon>Bacteria</taxon>
        <taxon>Pseudomonadati</taxon>
        <taxon>Pseudomonadota</taxon>
        <taxon>Alphaproteobacteria</taxon>
        <taxon>Hyphomicrobiales</taxon>
        <taxon>Phyllobacteriaceae</taxon>
        <taxon>Ollibium</taxon>
    </lineage>
</organism>
<evidence type="ECO:0000313" key="2">
    <source>
        <dbReference type="Proteomes" id="UP000306441"/>
    </source>
</evidence>
<comment type="caution">
    <text evidence="1">The sequence shown here is derived from an EMBL/GenBank/DDBJ whole genome shotgun (WGS) entry which is preliminary data.</text>
</comment>
<sequence>MQTDFAVVRQYLEGAWLHVHGDDELACQLREALDHLIERVAVAECSRPQRRAEILHFPKRAQRS</sequence>